<dbReference type="InterPro" id="IPR013520">
    <property type="entry name" value="Ribonucl_H"/>
</dbReference>
<organism evidence="6 7">
    <name type="scientific">Dekkera bruxellensis</name>
    <name type="common">Brettanomyces custersii</name>
    <dbReference type="NCBI Taxonomy" id="5007"/>
    <lineage>
        <taxon>Eukaryota</taxon>
        <taxon>Fungi</taxon>
        <taxon>Dikarya</taxon>
        <taxon>Ascomycota</taxon>
        <taxon>Saccharomycotina</taxon>
        <taxon>Pichiomycetes</taxon>
        <taxon>Pichiales</taxon>
        <taxon>Pichiaceae</taxon>
        <taxon>Brettanomyces</taxon>
    </lineage>
</organism>
<proteinExistence type="inferred from homology"/>
<reference evidence="6 7" key="1">
    <citation type="submission" date="2019-07" db="EMBL/GenBank/DDBJ databases">
        <authorList>
            <person name="Friedrich A."/>
            <person name="Schacherer J."/>
        </authorList>
    </citation>
    <scope>NUCLEOTIDE SEQUENCE [LARGE SCALE GENOMIC DNA]</scope>
</reference>
<dbReference type="GO" id="GO:0003676">
    <property type="term" value="F:nucleic acid binding"/>
    <property type="evidence" value="ECO:0007669"/>
    <property type="project" value="InterPro"/>
</dbReference>
<evidence type="ECO:0000256" key="1">
    <source>
        <dbReference type="ARBA" id="ARBA00009921"/>
    </source>
</evidence>
<dbReference type="CDD" id="cd06135">
    <property type="entry name" value="Orn"/>
    <property type="match status" value="1"/>
</dbReference>
<dbReference type="InterPro" id="IPR036397">
    <property type="entry name" value="RNaseH_sf"/>
</dbReference>
<evidence type="ECO:0000313" key="7">
    <source>
        <dbReference type="Proteomes" id="UP000478008"/>
    </source>
</evidence>
<sequence>MLNISSIALLKSVGRPLVSGPRPVRQVLNFHSFNFRKQEASIETFSFRKGKSSKKTDRRLYHTKKYRSASQIMSNSSHLVKNYDSKKPIVWIDCEMTGLDHLHDHIIQICCLITDKDLNLLDEEGYESVIHCPKSTMDQMDEWCTQHHGNSGLTAEVIASNKTKEQVDKELLEYLKKFMSKGTGILAGNSVHVDRLFLLRELPSVVDYLTYRIIDVSSVMEFAKRHNPTVERLMPPKIGAHTAKQDIIESINQMKFYRDVYFKNEDEINVRDVRKQWEGKDINGNRID</sequence>
<dbReference type="PANTHER" id="PTHR11046:SF0">
    <property type="entry name" value="OLIGORIBONUCLEASE, MITOCHONDRIAL"/>
    <property type="match status" value="1"/>
</dbReference>
<dbReference type="FunFam" id="3.30.420.10:FF:000003">
    <property type="entry name" value="Oligoribonuclease"/>
    <property type="match status" value="1"/>
</dbReference>
<evidence type="ECO:0000256" key="4">
    <source>
        <dbReference type="ARBA" id="ARBA00022839"/>
    </source>
</evidence>
<dbReference type="AlphaFoldDB" id="A0A7D9CYC9"/>
<dbReference type="SUPFAM" id="SSF53098">
    <property type="entry name" value="Ribonuclease H-like"/>
    <property type="match status" value="1"/>
</dbReference>
<keyword evidence="4" id="KW-0269">Exonuclease</keyword>
<dbReference type="InterPro" id="IPR022894">
    <property type="entry name" value="Oligoribonuclease"/>
</dbReference>
<dbReference type="InterPro" id="IPR012337">
    <property type="entry name" value="RNaseH-like_sf"/>
</dbReference>
<evidence type="ECO:0000259" key="5">
    <source>
        <dbReference type="SMART" id="SM00479"/>
    </source>
</evidence>
<dbReference type="GO" id="GO:0005739">
    <property type="term" value="C:mitochondrion"/>
    <property type="evidence" value="ECO:0007669"/>
    <property type="project" value="TreeGrafter"/>
</dbReference>
<dbReference type="Proteomes" id="UP000478008">
    <property type="component" value="Unassembled WGS sequence"/>
</dbReference>
<dbReference type="Pfam" id="PF00929">
    <property type="entry name" value="RNase_T"/>
    <property type="match status" value="1"/>
</dbReference>
<keyword evidence="3" id="KW-0378">Hydrolase</keyword>
<feature type="domain" description="Exonuclease" evidence="5">
    <location>
        <begin position="88"/>
        <end position="263"/>
    </location>
</feature>
<protein>
    <submittedName>
        <fullName evidence="6">DEBR0S4_01112g1_1</fullName>
    </submittedName>
</protein>
<dbReference type="Gene3D" id="3.30.420.10">
    <property type="entry name" value="Ribonuclease H-like superfamily/Ribonuclease H"/>
    <property type="match status" value="1"/>
</dbReference>
<keyword evidence="7" id="KW-1185">Reference proteome</keyword>
<evidence type="ECO:0000256" key="2">
    <source>
        <dbReference type="ARBA" id="ARBA00022722"/>
    </source>
</evidence>
<dbReference type="EMBL" id="CABFWN010000004">
    <property type="protein sequence ID" value="VUG18738.1"/>
    <property type="molecule type" value="Genomic_DNA"/>
</dbReference>
<evidence type="ECO:0000256" key="3">
    <source>
        <dbReference type="ARBA" id="ARBA00022801"/>
    </source>
</evidence>
<accession>A0A7D9CYC9</accession>
<keyword evidence="2" id="KW-0540">Nuclease</keyword>
<name>A0A7D9CYC9_DEKBR</name>
<comment type="similarity">
    <text evidence="1">Belongs to the oligoribonuclease family.</text>
</comment>
<dbReference type="PANTHER" id="PTHR11046">
    <property type="entry name" value="OLIGORIBONUCLEASE, MITOCHONDRIAL"/>
    <property type="match status" value="1"/>
</dbReference>
<dbReference type="NCBIfam" id="NF003765">
    <property type="entry name" value="PRK05359.1"/>
    <property type="match status" value="1"/>
</dbReference>
<dbReference type="SMART" id="SM00479">
    <property type="entry name" value="EXOIII"/>
    <property type="match status" value="1"/>
</dbReference>
<dbReference type="GO" id="GO:0000175">
    <property type="term" value="F:3'-5'-RNA exonuclease activity"/>
    <property type="evidence" value="ECO:0007669"/>
    <property type="project" value="InterPro"/>
</dbReference>
<evidence type="ECO:0000313" key="6">
    <source>
        <dbReference type="EMBL" id="VUG18738.1"/>
    </source>
</evidence>
<gene>
    <name evidence="6" type="primary">REX2</name>
    <name evidence="6" type="ORF">DEBR0S4_01112G</name>
</gene>